<dbReference type="InterPro" id="IPR018236">
    <property type="entry name" value="SAICAR_synthetase_CS"/>
</dbReference>
<keyword evidence="4 8" id="KW-0547">Nucleotide-binding</keyword>
<reference evidence="10 11" key="1">
    <citation type="submission" date="2019-02" db="EMBL/GenBank/DDBJ databases">
        <title>Deep-cultivation of Planctomycetes and their phenomic and genomic characterization uncovers novel biology.</title>
        <authorList>
            <person name="Wiegand S."/>
            <person name="Jogler M."/>
            <person name="Boedeker C."/>
            <person name="Pinto D."/>
            <person name="Vollmers J."/>
            <person name="Rivas-Marin E."/>
            <person name="Kohn T."/>
            <person name="Peeters S.H."/>
            <person name="Heuer A."/>
            <person name="Rast P."/>
            <person name="Oberbeckmann S."/>
            <person name="Bunk B."/>
            <person name="Jeske O."/>
            <person name="Meyerdierks A."/>
            <person name="Storesund J.E."/>
            <person name="Kallscheuer N."/>
            <person name="Luecker S."/>
            <person name="Lage O.M."/>
            <person name="Pohl T."/>
            <person name="Merkel B.J."/>
            <person name="Hornburger P."/>
            <person name="Mueller R.-W."/>
            <person name="Bruemmer F."/>
            <person name="Labrenz M."/>
            <person name="Spormann A.M."/>
            <person name="Op Den Camp H."/>
            <person name="Overmann J."/>
            <person name="Amann R."/>
            <person name="Jetten M.S.M."/>
            <person name="Mascher T."/>
            <person name="Medema M.H."/>
            <person name="Devos D.P."/>
            <person name="Kaster A.-K."/>
            <person name="Ovreas L."/>
            <person name="Rohde M."/>
            <person name="Galperin M.Y."/>
            <person name="Jogler C."/>
        </authorList>
    </citation>
    <scope>NUCLEOTIDE SEQUENCE [LARGE SCALE GENOMIC DNA]</scope>
    <source>
        <strain evidence="10 11">Pla100</strain>
    </source>
</reference>
<dbReference type="EC" id="6.3.2.6" evidence="8"/>
<evidence type="ECO:0000256" key="4">
    <source>
        <dbReference type="ARBA" id="ARBA00022741"/>
    </source>
</evidence>
<dbReference type="NCBIfam" id="NF010568">
    <property type="entry name" value="PRK13961.1"/>
    <property type="match status" value="1"/>
</dbReference>
<evidence type="ECO:0000259" key="9">
    <source>
        <dbReference type="Pfam" id="PF01259"/>
    </source>
</evidence>
<comment type="similarity">
    <text evidence="2 8">Belongs to the SAICAR synthetase family.</text>
</comment>
<dbReference type="EMBL" id="SJPM01000007">
    <property type="protein sequence ID" value="TWT95134.1"/>
    <property type="molecule type" value="Genomic_DNA"/>
</dbReference>
<dbReference type="GO" id="GO:0005737">
    <property type="term" value="C:cytoplasm"/>
    <property type="evidence" value="ECO:0007669"/>
    <property type="project" value="TreeGrafter"/>
</dbReference>
<evidence type="ECO:0000256" key="3">
    <source>
        <dbReference type="ARBA" id="ARBA00022598"/>
    </source>
</evidence>
<evidence type="ECO:0000256" key="8">
    <source>
        <dbReference type="HAMAP-Rule" id="MF_00137"/>
    </source>
</evidence>
<dbReference type="InterPro" id="IPR001636">
    <property type="entry name" value="SAICAR_synth"/>
</dbReference>
<proteinExistence type="inferred from homology"/>
<comment type="catalytic activity">
    <reaction evidence="7 8">
        <text>5-amino-1-(5-phospho-D-ribosyl)imidazole-4-carboxylate + L-aspartate + ATP = (2S)-2-[5-amino-1-(5-phospho-beta-D-ribosyl)imidazole-4-carboxamido]succinate + ADP + phosphate + 2 H(+)</text>
        <dbReference type="Rhea" id="RHEA:22628"/>
        <dbReference type="ChEBI" id="CHEBI:15378"/>
        <dbReference type="ChEBI" id="CHEBI:29991"/>
        <dbReference type="ChEBI" id="CHEBI:30616"/>
        <dbReference type="ChEBI" id="CHEBI:43474"/>
        <dbReference type="ChEBI" id="CHEBI:58443"/>
        <dbReference type="ChEBI" id="CHEBI:77657"/>
        <dbReference type="ChEBI" id="CHEBI:456216"/>
        <dbReference type="EC" id="6.3.2.6"/>
    </reaction>
</comment>
<evidence type="ECO:0000256" key="5">
    <source>
        <dbReference type="ARBA" id="ARBA00022755"/>
    </source>
</evidence>
<dbReference type="Pfam" id="PF01259">
    <property type="entry name" value="SAICAR_synt"/>
    <property type="match status" value="1"/>
</dbReference>
<dbReference type="SUPFAM" id="SSF56104">
    <property type="entry name" value="SAICAR synthase-like"/>
    <property type="match status" value="1"/>
</dbReference>
<dbReference type="GO" id="GO:0004639">
    <property type="term" value="F:phosphoribosylaminoimidazolesuccinocarboxamide synthase activity"/>
    <property type="evidence" value="ECO:0007669"/>
    <property type="project" value="UniProtKB-UniRule"/>
</dbReference>
<gene>
    <name evidence="8 10" type="primary">purC</name>
    <name evidence="10" type="ORF">Pla100_37180</name>
</gene>
<evidence type="ECO:0000256" key="7">
    <source>
        <dbReference type="ARBA" id="ARBA00048475"/>
    </source>
</evidence>
<keyword evidence="11" id="KW-1185">Reference proteome</keyword>
<comment type="pathway">
    <text evidence="1 8">Purine metabolism; IMP biosynthesis via de novo pathway; 5-amino-1-(5-phospho-D-ribosyl)imidazole-4-carboxamide from 5-amino-1-(5-phospho-D-ribosyl)imidazole-4-carboxylate: step 1/2.</text>
</comment>
<evidence type="ECO:0000313" key="11">
    <source>
        <dbReference type="Proteomes" id="UP000316213"/>
    </source>
</evidence>
<dbReference type="FunFam" id="3.30.470.20:FF:000015">
    <property type="entry name" value="Phosphoribosylaminoimidazole-succinocarboxamide synthase"/>
    <property type="match status" value="1"/>
</dbReference>
<evidence type="ECO:0000256" key="6">
    <source>
        <dbReference type="ARBA" id="ARBA00022840"/>
    </source>
</evidence>
<evidence type="ECO:0000313" key="10">
    <source>
        <dbReference type="EMBL" id="TWT95134.1"/>
    </source>
</evidence>
<comment type="caution">
    <text evidence="10">The sequence shown here is derived from an EMBL/GenBank/DDBJ whole genome shotgun (WGS) entry which is preliminary data.</text>
</comment>
<evidence type="ECO:0000256" key="1">
    <source>
        <dbReference type="ARBA" id="ARBA00004672"/>
    </source>
</evidence>
<dbReference type="PANTHER" id="PTHR43700:SF1">
    <property type="entry name" value="PHOSPHORIBOSYLAMINOIMIDAZOLE-SUCCINOCARBOXAMIDE SYNTHASE"/>
    <property type="match status" value="1"/>
</dbReference>
<sequence>MCGKNNRCLKKTLSQPYGLVNSARLCQISRMNAQSPDRTDDHSDSPYVYDAAGALLQTHLPLPRRQGKVRDVYDLGDELLIVSTDRISAFDYILPSGIPGKGELLTAMSRFWFEQIDAGQIGSGRSLRHHLISTEVPESVAAVVDPEPLRGRIMVTRKANVVPFECVVRGYLEGSGWKAYQETRSICGVELPEGLSQCDRLPEPIFTPATKAESGHDENVSFEVMAGAIGQSLADELRGLSLAIYGDASKIAADRGILIADTKFEFGTVADPVSGQPGLILIDEVLTPDSSRFWAADEFEPGRSQRSFDKQFVREWLSASDWDRNSDPPVLPAEIIEKTAARYREGFDRLTK</sequence>
<dbReference type="AlphaFoldDB" id="A0A5C6A5B6"/>
<name>A0A5C6A5B6_9BACT</name>
<dbReference type="GO" id="GO:0006189">
    <property type="term" value="P:'de novo' IMP biosynthetic process"/>
    <property type="evidence" value="ECO:0007669"/>
    <property type="project" value="UniProtKB-UniRule"/>
</dbReference>
<dbReference type="GO" id="GO:0005524">
    <property type="term" value="F:ATP binding"/>
    <property type="evidence" value="ECO:0007669"/>
    <property type="project" value="UniProtKB-KW"/>
</dbReference>
<dbReference type="Proteomes" id="UP000316213">
    <property type="component" value="Unassembled WGS sequence"/>
</dbReference>
<accession>A0A5C6A5B6</accession>
<dbReference type="PANTHER" id="PTHR43700">
    <property type="entry name" value="PHOSPHORIBOSYLAMINOIMIDAZOLE-SUCCINOCARBOXAMIDE SYNTHASE"/>
    <property type="match status" value="1"/>
</dbReference>
<dbReference type="Gene3D" id="3.30.200.20">
    <property type="entry name" value="Phosphorylase Kinase, domain 1"/>
    <property type="match status" value="1"/>
</dbReference>
<keyword evidence="5 8" id="KW-0658">Purine biosynthesis</keyword>
<dbReference type="PROSITE" id="PS01057">
    <property type="entry name" value="SAICAR_SYNTHETASE_1"/>
    <property type="match status" value="1"/>
</dbReference>
<keyword evidence="3 8" id="KW-0436">Ligase</keyword>
<dbReference type="NCBIfam" id="TIGR00081">
    <property type="entry name" value="purC"/>
    <property type="match status" value="1"/>
</dbReference>
<protein>
    <recommendedName>
        <fullName evidence="8">Phosphoribosylaminoimidazole-succinocarboxamide synthase</fullName>
        <ecNumber evidence="8">6.3.2.6</ecNumber>
    </recommendedName>
    <alternativeName>
        <fullName evidence="8">SAICAR synthetase</fullName>
    </alternativeName>
</protein>
<keyword evidence="6 8" id="KW-0067">ATP-binding</keyword>
<dbReference type="UniPathway" id="UPA00074">
    <property type="reaction ID" value="UER00131"/>
</dbReference>
<dbReference type="InterPro" id="IPR028923">
    <property type="entry name" value="SAICAR_synt/ADE2_N"/>
</dbReference>
<dbReference type="PROSITE" id="PS01058">
    <property type="entry name" value="SAICAR_SYNTHETASE_2"/>
    <property type="match status" value="1"/>
</dbReference>
<evidence type="ECO:0000256" key="2">
    <source>
        <dbReference type="ARBA" id="ARBA00010190"/>
    </source>
</evidence>
<dbReference type="Gene3D" id="3.30.470.20">
    <property type="entry name" value="ATP-grasp fold, B domain"/>
    <property type="match status" value="1"/>
</dbReference>
<organism evidence="10 11">
    <name type="scientific">Neorhodopirellula pilleata</name>
    <dbReference type="NCBI Taxonomy" id="2714738"/>
    <lineage>
        <taxon>Bacteria</taxon>
        <taxon>Pseudomonadati</taxon>
        <taxon>Planctomycetota</taxon>
        <taxon>Planctomycetia</taxon>
        <taxon>Pirellulales</taxon>
        <taxon>Pirellulaceae</taxon>
        <taxon>Neorhodopirellula</taxon>
    </lineage>
</organism>
<dbReference type="HAMAP" id="MF_00137">
    <property type="entry name" value="SAICAR_synth"/>
    <property type="match status" value="1"/>
</dbReference>
<dbReference type="CDD" id="cd01414">
    <property type="entry name" value="SAICAR_synt_Sc"/>
    <property type="match status" value="1"/>
</dbReference>
<feature type="domain" description="SAICAR synthetase/ADE2 N-terminal" evidence="9">
    <location>
        <begin position="66"/>
        <end position="326"/>
    </location>
</feature>